<feature type="region of interest" description="Disordered" evidence="3">
    <location>
        <begin position="1"/>
        <end position="24"/>
    </location>
</feature>
<dbReference type="InterPro" id="IPR004042">
    <property type="entry name" value="Intein_endonuc_central"/>
</dbReference>
<feature type="domain" description="DOD-type homing endonuclease" evidence="4">
    <location>
        <begin position="507"/>
        <end position="644"/>
    </location>
</feature>
<keyword evidence="2" id="KW-0651">Protein splicing</keyword>
<dbReference type="eggNOG" id="COG1372">
    <property type="taxonomic scope" value="Bacteria"/>
</dbReference>
<dbReference type="Gene3D" id="3.10.28.10">
    <property type="entry name" value="Homing endonucleases"/>
    <property type="match status" value="1"/>
</dbReference>
<evidence type="ECO:0000259" key="4">
    <source>
        <dbReference type="PROSITE" id="PS50819"/>
    </source>
</evidence>
<protein>
    <recommendedName>
        <fullName evidence="4">DOD-type homing endonuclease domain-containing protein</fullName>
    </recommendedName>
</protein>
<evidence type="ECO:0000313" key="6">
    <source>
        <dbReference type="Proteomes" id="UP000010467"/>
    </source>
</evidence>
<feature type="compositionally biased region" description="Polar residues" evidence="3">
    <location>
        <begin position="11"/>
        <end position="24"/>
    </location>
</feature>
<evidence type="ECO:0000313" key="5">
    <source>
        <dbReference type="EMBL" id="AFZ67082.1"/>
    </source>
</evidence>
<dbReference type="Proteomes" id="UP000010467">
    <property type="component" value="Chromosome"/>
</dbReference>
<dbReference type="InterPro" id="IPR004860">
    <property type="entry name" value="LAGLIDADG_dom"/>
</dbReference>
<dbReference type="KEGG" id="dpd:Deipe_1541"/>
<dbReference type="PROSITE" id="PS50819">
    <property type="entry name" value="INTEIN_ENDONUCLEASE"/>
    <property type="match status" value="1"/>
</dbReference>
<dbReference type="InterPro" id="IPR006141">
    <property type="entry name" value="Intein_N"/>
</dbReference>
<dbReference type="EMBL" id="CP003382">
    <property type="protein sequence ID" value="AFZ67082.1"/>
    <property type="molecule type" value="Genomic_DNA"/>
</dbReference>
<dbReference type="RefSeq" id="WP_015235390.1">
    <property type="nucleotide sequence ID" value="NC_019793.1"/>
</dbReference>
<dbReference type="GO" id="GO:0004519">
    <property type="term" value="F:endonuclease activity"/>
    <property type="evidence" value="ECO:0007669"/>
    <property type="project" value="InterPro"/>
</dbReference>
<sequence>MSLILGPDGTPITSESRTQDATSPATLRGADLQLAYPGVRDAWGEGVNDPAVRNGWTYAGANGQALPVGQYGLIRELERRRCRAAYFQNALFRGAVQIIAAFLSGDAFSYADPDDKTAALALEEFWQANSLGELFGERWLIEYLLDGENATLFPEQDAGPDLPSRVAFLDVDRTFRLESSTAFGTVASDMVQGIHVSTGPGVEEPYPLGRFTWTANDALWNDPRGWPVAMGAVDPALAYIGLLNHRLNVHGLQSRVLGVYKAALNPAGTDANGTPDGGVHQWRMKTGAFRQLPAQGGIVPLVVKPGYTDQNGNRYDGFSEELDFPKPASGASDASTDQRAFLRLVGLAMGGLPEHWLGEGGNVNRACYSADTETLTVEGWRTYEQITPDTLIAQFNPDSAVVEWVKAGPLYQYDYRGPMYHFHNAHLDILVTPDHRMWVKRDRNDKTQRTYEIVKSQDIAVNNWYFSHHLTSDGDELTHWTLPAQTHGNGKHVYPELDLPADAFIEFLGYFLSEGCANVYNQRYHISLAQKKPDSTARIRACLARLPSLKWGEYTDAQGTVRWQCNDKRLCLWLLEHCRRLAENKEFPEFLHHLCLRQSAILFAALMDGDGTRDKRPNRISGAYYSKSPTLIDDVQRLALKLGHSAKVIDVRGRTRVFRLLLQFGKPEHRLNAADVEQVPYVGKVFCFSVPSGLFVTRRNGKVAIQGNTAGEMGTPAVRLALRRQGTGRGYLDRLIRTELKRRFGRERLYTVYRTTYKADGLTRVRRRLRVPADLLEISWQFPSLTEETLDTLIRRALAADARGWASPQTLAGSLGFDPAGEAERMAAVGLTFGQARQLPVTPGGGDLNEPTPTIPPARTGE</sequence>
<dbReference type="GO" id="GO:0016539">
    <property type="term" value="P:intein-mediated protein splicing"/>
    <property type="evidence" value="ECO:0007669"/>
    <property type="project" value="InterPro"/>
</dbReference>
<keyword evidence="1" id="KW-0068">Autocatalytic cleavage</keyword>
<dbReference type="PROSITE" id="PS50817">
    <property type="entry name" value="INTEIN_N_TER"/>
    <property type="match status" value="1"/>
</dbReference>
<dbReference type="SUPFAM" id="SSF55608">
    <property type="entry name" value="Homing endonucleases"/>
    <property type="match status" value="1"/>
</dbReference>
<name>L0A1N6_DEIPD</name>
<reference evidence="6" key="1">
    <citation type="submission" date="2012-03" db="EMBL/GenBank/DDBJ databases">
        <title>Complete sequence of chromosome of Deinococcus peraridilitoris DSM 19664.</title>
        <authorList>
            <person name="Lucas S."/>
            <person name="Copeland A."/>
            <person name="Lapidus A."/>
            <person name="Glavina del Rio T."/>
            <person name="Dalin E."/>
            <person name="Tice H."/>
            <person name="Bruce D."/>
            <person name="Goodwin L."/>
            <person name="Pitluck S."/>
            <person name="Peters L."/>
            <person name="Mikhailova N."/>
            <person name="Lu M."/>
            <person name="Kyrpides N."/>
            <person name="Mavromatis K."/>
            <person name="Ivanova N."/>
            <person name="Brettin T."/>
            <person name="Detter J.C."/>
            <person name="Han C."/>
            <person name="Larimer F."/>
            <person name="Land M."/>
            <person name="Hauser L."/>
            <person name="Markowitz V."/>
            <person name="Cheng J.-F."/>
            <person name="Hugenholtz P."/>
            <person name="Woyke T."/>
            <person name="Wu D."/>
            <person name="Pukall R."/>
            <person name="Steenblock K."/>
            <person name="Brambilla E."/>
            <person name="Klenk H.-P."/>
            <person name="Eisen J.A."/>
        </authorList>
    </citation>
    <scope>NUCLEOTIDE SEQUENCE [LARGE SCALE GENOMIC DNA]</scope>
    <source>
        <strain evidence="6">DSM 19664 / LMG 22246 / CIP 109416 / KR-200</strain>
    </source>
</reference>
<evidence type="ECO:0000256" key="3">
    <source>
        <dbReference type="SAM" id="MobiDB-lite"/>
    </source>
</evidence>
<dbReference type="InterPro" id="IPR036844">
    <property type="entry name" value="Hint_dom_sf"/>
</dbReference>
<proteinExistence type="predicted"/>
<evidence type="ECO:0000256" key="1">
    <source>
        <dbReference type="ARBA" id="ARBA00022813"/>
    </source>
</evidence>
<dbReference type="AlphaFoldDB" id="L0A1N6"/>
<dbReference type="STRING" id="937777.Deipe_1541"/>
<dbReference type="Pfam" id="PF14528">
    <property type="entry name" value="LAGLIDADG_3"/>
    <property type="match status" value="1"/>
</dbReference>
<dbReference type="PATRIC" id="fig|937777.3.peg.1543"/>
<dbReference type="SUPFAM" id="SSF51294">
    <property type="entry name" value="Hedgehog/intein (Hint) domain"/>
    <property type="match status" value="1"/>
</dbReference>
<keyword evidence="6" id="KW-1185">Reference proteome</keyword>
<dbReference type="Gene3D" id="2.170.16.10">
    <property type="entry name" value="Hedgehog/Intein (Hint) domain"/>
    <property type="match status" value="1"/>
</dbReference>
<evidence type="ECO:0000256" key="2">
    <source>
        <dbReference type="ARBA" id="ARBA00023000"/>
    </source>
</evidence>
<gene>
    <name evidence="5" type="ordered locus">Deipe_1541</name>
</gene>
<dbReference type="OrthoDB" id="55179at2"/>
<dbReference type="InterPro" id="IPR027434">
    <property type="entry name" value="Homing_endonucl"/>
</dbReference>
<organism evidence="5 6">
    <name type="scientific">Deinococcus peraridilitoris (strain DSM 19664 / LMG 22246 / CIP 109416 / KR-200)</name>
    <dbReference type="NCBI Taxonomy" id="937777"/>
    <lineage>
        <taxon>Bacteria</taxon>
        <taxon>Thermotogati</taxon>
        <taxon>Deinococcota</taxon>
        <taxon>Deinococci</taxon>
        <taxon>Deinococcales</taxon>
        <taxon>Deinococcaceae</taxon>
        <taxon>Deinococcus</taxon>
    </lineage>
</organism>
<feature type="region of interest" description="Disordered" evidence="3">
    <location>
        <begin position="839"/>
        <end position="862"/>
    </location>
</feature>
<accession>L0A1N6</accession>
<dbReference type="HOGENOM" id="CLU_331970_0_0_0"/>